<keyword evidence="2" id="KW-0732">Signal</keyword>
<evidence type="ECO:0008006" key="5">
    <source>
        <dbReference type="Google" id="ProtNLM"/>
    </source>
</evidence>
<evidence type="ECO:0000313" key="3">
    <source>
        <dbReference type="EMBL" id="RFA10410.1"/>
    </source>
</evidence>
<accession>A0A3E0VLV6</accession>
<feature type="chain" id="PRO_5039209182" description="Alpha-amylase" evidence="2">
    <location>
        <begin position="27"/>
        <end position="482"/>
    </location>
</feature>
<dbReference type="Gene3D" id="2.60.40.10">
    <property type="entry name" value="Immunoglobulins"/>
    <property type="match status" value="1"/>
</dbReference>
<evidence type="ECO:0000256" key="2">
    <source>
        <dbReference type="SAM" id="SignalP"/>
    </source>
</evidence>
<evidence type="ECO:0000313" key="4">
    <source>
        <dbReference type="Proteomes" id="UP000256486"/>
    </source>
</evidence>
<feature type="signal peptide" evidence="2">
    <location>
        <begin position="1"/>
        <end position="26"/>
    </location>
</feature>
<dbReference type="SUPFAM" id="SSF117074">
    <property type="entry name" value="Hypothetical protein PA1324"/>
    <property type="match status" value="1"/>
</dbReference>
<organism evidence="3 4">
    <name type="scientific">Subtercola boreus</name>
    <dbReference type="NCBI Taxonomy" id="120213"/>
    <lineage>
        <taxon>Bacteria</taxon>
        <taxon>Bacillati</taxon>
        <taxon>Actinomycetota</taxon>
        <taxon>Actinomycetes</taxon>
        <taxon>Micrococcales</taxon>
        <taxon>Microbacteriaceae</taxon>
        <taxon>Subtercola</taxon>
    </lineage>
</organism>
<proteinExistence type="predicted"/>
<keyword evidence="4" id="KW-1185">Reference proteome</keyword>
<dbReference type="Proteomes" id="UP000256486">
    <property type="component" value="Unassembled WGS sequence"/>
</dbReference>
<dbReference type="EMBL" id="NBWZ01000001">
    <property type="protein sequence ID" value="RFA10410.1"/>
    <property type="molecule type" value="Genomic_DNA"/>
</dbReference>
<gene>
    <name evidence="3" type="ORF">B7R54_15260</name>
</gene>
<name>A0A3E0VLV6_9MICO</name>
<comment type="caution">
    <text evidence="3">The sequence shown here is derived from an EMBL/GenBank/DDBJ whole genome shotgun (WGS) entry which is preliminary data.</text>
</comment>
<reference evidence="3 4" key="1">
    <citation type="submission" date="2017-04" db="EMBL/GenBank/DDBJ databases">
        <title>Comparative genome analysis of Subtercola boreus.</title>
        <authorList>
            <person name="Cho Y.-J."/>
            <person name="Cho A."/>
            <person name="Kim O.-S."/>
            <person name="Lee J.-I."/>
        </authorList>
    </citation>
    <scope>NUCLEOTIDE SEQUENCE [LARGE SCALE GENOMIC DNA]</scope>
    <source>
        <strain evidence="3 4">K300</strain>
    </source>
</reference>
<feature type="region of interest" description="Disordered" evidence="1">
    <location>
        <begin position="38"/>
        <end position="63"/>
    </location>
</feature>
<dbReference type="GO" id="GO:0005975">
    <property type="term" value="P:carbohydrate metabolic process"/>
    <property type="evidence" value="ECO:0007669"/>
    <property type="project" value="UniProtKB-ARBA"/>
</dbReference>
<protein>
    <recommendedName>
        <fullName evidence="5">Alpha-amylase</fullName>
    </recommendedName>
</protein>
<dbReference type="InterPro" id="IPR013783">
    <property type="entry name" value="Ig-like_fold"/>
</dbReference>
<dbReference type="AlphaFoldDB" id="A0A3E0VLV6"/>
<sequence>MPGRKLPVTKLILRAGVAALATAALALGPLAPAWASTPTPTPVPVPTPTHTAPDNPWASEPGTGQILGNVYTTVASNPWVQQPVAGATVTAYTINSAGKATAQASVLSGRTGDYLFTNLPAGTYYLKFDKLPASAGRVPQWLMQTALAPHGRSTAVADQASVQEYAEELRIPIVFSGSVSCELCTAPPDPATTSVELWALDYGTTMTRLQAVRPSAAGRYSFASVFPAANSYEVHVVYTGRDSFAKLSSVYVGYAPGSTYPLDLIEARQVSKVAGVDPFFVAQLHANYADFLHRAATDTDVANWSRASEGYDGRAAYLIATSDEARLIRIDAAYSSILNRTSDAGGRLNWLNAIRSGALRADDLFISLYGSQEYFQAHGGTNTGYVAALYKALVGRTGTPSDWSFWAAQIAQHGRAWVAGQFWNTPEATLVRMQADYTYFTGSPARGDEIDEQLTELAVYGEEEFRASLATNGRATLRYHVG</sequence>
<evidence type="ECO:0000256" key="1">
    <source>
        <dbReference type="SAM" id="MobiDB-lite"/>
    </source>
</evidence>